<dbReference type="EMBL" id="VXLD01000001">
    <property type="protein sequence ID" value="KAB1859893.1"/>
    <property type="molecule type" value="Genomic_DNA"/>
</dbReference>
<evidence type="ECO:0000313" key="1">
    <source>
        <dbReference type="EMBL" id="KAB1859893.1"/>
    </source>
</evidence>
<evidence type="ECO:0000313" key="2">
    <source>
        <dbReference type="Proteomes" id="UP000325788"/>
    </source>
</evidence>
<dbReference type="AlphaFoldDB" id="A0A5N4WVW7"/>
<dbReference type="Proteomes" id="UP000325788">
    <property type="component" value="Unassembled WGS sequence"/>
</dbReference>
<accession>A0A5N4WVW7</accession>
<reference evidence="1 2" key="1">
    <citation type="submission" date="2019-09" db="EMBL/GenBank/DDBJ databases">
        <title>Draft genome sequence of Acinetobacter tandoii W4-4-4 isolated from environmental water sample.</title>
        <authorList>
            <person name="Wee S.K."/>
            <person name="Yan B."/>
            <person name="Mustaffa S.B."/>
            <person name="Yap E.P.H."/>
        </authorList>
    </citation>
    <scope>NUCLEOTIDE SEQUENCE [LARGE SCALE GENOMIC DNA]</scope>
    <source>
        <strain evidence="1 2">W4-4-4</strain>
    </source>
</reference>
<proteinExistence type="predicted"/>
<comment type="caution">
    <text evidence="1">The sequence shown here is derived from an EMBL/GenBank/DDBJ whole genome shotgun (WGS) entry which is preliminary data.</text>
</comment>
<organism evidence="1 2">
    <name type="scientific">Acinetobacter tandoii</name>
    <dbReference type="NCBI Taxonomy" id="202954"/>
    <lineage>
        <taxon>Bacteria</taxon>
        <taxon>Pseudomonadati</taxon>
        <taxon>Pseudomonadota</taxon>
        <taxon>Gammaproteobacteria</taxon>
        <taxon>Moraxellales</taxon>
        <taxon>Moraxellaceae</taxon>
        <taxon>Acinetobacter</taxon>
    </lineage>
</organism>
<sequence>MNETDHEIIQLFKQHIHPLSSKLTEMLNEHFSHQTERRGCGYTQATRVLAEYINTTRLPQDFSDLKLFNQFETKGLKTLLEQSQFAISDWHNLDLNHAAHTLPDSTPEQLKLEVQQQIKLQQKLRGISSQATLEESKLLCSLIADIILPRTSAQTGLVELKALEEKPKVGSCPMAENFFLKIAHGRMLRQGEINIFVDEQQQPILLEKLNMGDNHSCISLKPVLMNGVCLPAGSLFSVNYDRTLIQEKLANQKFKGYVIPYSAINGFWFLRLTTLAVSPENRERAFTTHYKQQVDNGLFSPGTTQLQQLRDIALMQIQG</sequence>
<gene>
    <name evidence="1" type="ORF">F4W09_01860</name>
</gene>
<dbReference type="RefSeq" id="WP_104441771.1">
    <property type="nucleotide sequence ID" value="NZ_JBODRR010000005.1"/>
</dbReference>
<protein>
    <submittedName>
        <fullName evidence="1">Uncharacterized protein</fullName>
    </submittedName>
</protein>
<name>A0A5N4WVW7_9GAMM</name>